<keyword evidence="4" id="KW-0813">Transport</keyword>
<protein>
    <submittedName>
        <fullName evidence="19">AIG protein</fullName>
    </submittedName>
</protein>
<keyword evidence="10" id="KW-0378">Hydrolase</keyword>
<keyword evidence="6" id="KW-0934">Plastid</keyword>
<dbReference type="EMBL" id="JASAOG010000308">
    <property type="protein sequence ID" value="KAK0040739.1"/>
    <property type="molecule type" value="Genomic_DNA"/>
</dbReference>
<comment type="similarity">
    <text evidence="3">Belongs to the TRAFAC class TrmE-Era-EngA-EngB-Septin-like GTPase superfamily. AIG1/Toc34/Toc159-like paraseptin GTPase family. IAN subfamily.</text>
</comment>
<feature type="non-terminal residue" evidence="19">
    <location>
        <position position="1"/>
    </location>
</feature>
<dbReference type="PANTHER" id="PTHR10903:SF135">
    <property type="entry name" value="TRANSLOCASE OF CHLOROPLAST 120, CHLOROPLASTIC-RELATED"/>
    <property type="match status" value="1"/>
</dbReference>
<keyword evidence="8" id="KW-0479">Metal-binding</keyword>
<keyword evidence="13" id="KW-0653">Protein transport</keyword>
<evidence type="ECO:0000256" key="9">
    <source>
        <dbReference type="ARBA" id="ARBA00022741"/>
    </source>
</evidence>
<dbReference type="GO" id="GO:0016787">
    <property type="term" value="F:hydrolase activity"/>
    <property type="evidence" value="ECO:0007669"/>
    <property type="project" value="UniProtKB-KW"/>
</dbReference>
<keyword evidence="5" id="KW-0150">Chloroplast</keyword>
<dbReference type="InterPro" id="IPR045058">
    <property type="entry name" value="GIMA/IAN/Toc"/>
</dbReference>
<dbReference type="GO" id="GO:0015031">
    <property type="term" value="P:protein transport"/>
    <property type="evidence" value="ECO:0007669"/>
    <property type="project" value="UniProtKB-KW"/>
</dbReference>
<evidence type="ECO:0000256" key="14">
    <source>
        <dbReference type="ARBA" id="ARBA00022989"/>
    </source>
</evidence>
<dbReference type="AlphaFoldDB" id="A0AAD8AQV3"/>
<dbReference type="GO" id="GO:0005525">
    <property type="term" value="F:GTP binding"/>
    <property type="evidence" value="ECO:0007669"/>
    <property type="project" value="UniProtKB-KW"/>
</dbReference>
<evidence type="ECO:0000313" key="19">
    <source>
        <dbReference type="EMBL" id="KAK0040739.1"/>
    </source>
</evidence>
<keyword evidence="7" id="KW-0812">Transmembrane</keyword>
<evidence type="ECO:0000256" key="16">
    <source>
        <dbReference type="ARBA" id="ARBA00023136"/>
    </source>
</evidence>
<evidence type="ECO:0000256" key="8">
    <source>
        <dbReference type="ARBA" id="ARBA00022723"/>
    </source>
</evidence>
<dbReference type="GO" id="GO:0046872">
    <property type="term" value="F:metal ion binding"/>
    <property type="evidence" value="ECO:0007669"/>
    <property type="project" value="UniProtKB-KW"/>
</dbReference>
<reference evidence="19" key="1">
    <citation type="journal article" date="2023" name="PLoS Negl. Trop. Dis.">
        <title>A genome sequence for Biomphalaria pfeifferi, the major vector snail for the human-infecting parasite Schistosoma mansoni.</title>
        <authorList>
            <person name="Bu L."/>
            <person name="Lu L."/>
            <person name="Laidemitt M.R."/>
            <person name="Zhang S.M."/>
            <person name="Mutuku M."/>
            <person name="Mkoji G."/>
            <person name="Steinauer M."/>
            <person name="Loker E.S."/>
        </authorList>
    </citation>
    <scope>NUCLEOTIDE SEQUENCE</scope>
    <source>
        <strain evidence="19">KasaAsao</strain>
    </source>
</reference>
<accession>A0AAD8AQV3</accession>
<evidence type="ECO:0000256" key="10">
    <source>
        <dbReference type="ARBA" id="ARBA00022801"/>
    </source>
</evidence>
<dbReference type="InterPro" id="IPR006703">
    <property type="entry name" value="G_AIG1"/>
</dbReference>
<proteinExistence type="inferred from homology"/>
<dbReference type="PANTHER" id="PTHR10903">
    <property type="entry name" value="GTPASE, IMAP FAMILY MEMBER-RELATED"/>
    <property type="match status" value="1"/>
</dbReference>
<evidence type="ECO:0000256" key="7">
    <source>
        <dbReference type="ARBA" id="ARBA00022692"/>
    </source>
</evidence>
<reference evidence="19" key="2">
    <citation type="submission" date="2023-04" db="EMBL/GenBank/DDBJ databases">
        <authorList>
            <person name="Bu L."/>
            <person name="Lu L."/>
            <person name="Laidemitt M.R."/>
            <person name="Zhang S.M."/>
            <person name="Mutuku M."/>
            <person name="Mkoji G."/>
            <person name="Steinauer M."/>
            <person name="Loker E.S."/>
        </authorList>
    </citation>
    <scope>NUCLEOTIDE SEQUENCE</scope>
    <source>
        <strain evidence="19">KasaAsao</strain>
        <tissue evidence="19">Whole Snail</tissue>
    </source>
</reference>
<evidence type="ECO:0000256" key="2">
    <source>
        <dbReference type="ARBA" id="ARBA00004167"/>
    </source>
</evidence>
<evidence type="ECO:0000256" key="6">
    <source>
        <dbReference type="ARBA" id="ARBA00022640"/>
    </source>
</evidence>
<evidence type="ECO:0000256" key="1">
    <source>
        <dbReference type="ARBA" id="ARBA00001946"/>
    </source>
</evidence>
<keyword evidence="12" id="KW-0460">Magnesium</keyword>
<name>A0AAD8AQV3_BIOPF</name>
<comment type="subcellular location">
    <subcellularLocation>
        <location evidence="2">Membrane</location>
        <topology evidence="2">Single-pass membrane protein</topology>
    </subcellularLocation>
    <subcellularLocation>
        <location evidence="17">Plastid</location>
        <location evidence="17">Chloroplast outer membrane</location>
    </subcellularLocation>
</comment>
<evidence type="ECO:0000256" key="13">
    <source>
        <dbReference type="ARBA" id="ARBA00022927"/>
    </source>
</evidence>
<evidence type="ECO:0000256" key="4">
    <source>
        <dbReference type="ARBA" id="ARBA00022448"/>
    </source>
</evidence>
<evidence type="ECO:0000313" key="20">
    <source>
        <dbReference type="Proteomes" id="UP001233172"/>
    </source>
</evidence>
<keyword evidence="15" id="KW-0342">GTP-binding</keyword>
<organism evidence="19 20">
    <name type="scientific">Biomphalaria pfeifferi</name>
    <name type="common">Bloodfluke planorb</name>
    <name type="synonym">Freshwater snail</name>
    <dbReference type="NCBI Taxonomy" id="112525"/>
    <lineage>
        <taxon>Eukaryota</taxon>
        <taxon>Metazoa</taxon>
        <taxon>Spiralia</taxon>
        <taxon>Lophotrochozoa</taxon>
        <taxon>Mollusca</taxon>
        <taxon>Gastropoda</taxon>
        <taxon>Heterobranchia</taxon>
        <taxon>Euthyneura</taxon>
        <taxon>Panpulmonata</taxon>
        <taxon>Hygrophila</taxon>
        <taxon>Lymnaeoidea</taxon>
        <taxon>Planorbidae</taxon>
        <taxon>Biomphalaria</taxon>
    </lineage>
</organism>
<keyword evidence="11" id="KW-1002">Plastid outer membrane</keyword>
<dbReference type="GO" id="GO:0016020">
    <property type="term" value="C:membrane"/>
    <property type="evidence" value="ECO:0007669"/>
    <property type="project" value="UniProtKB-SubCell"/>
</dbReference>
<evidence type="ECO:0000256" key="3">
    <source>
        <dbReference type="ARBA" id="ARBA00008535"/>
    </source>
</evidence>
<keyword evidence="9" id="KW-0547">Nucleotide-binding</keyword>
<dbReference type="InterPro" id="IPR027417">
    <property type="entry name" value="P-loop_NTPase"/>
</dbReference>
<evidence type="ECO:0000256" key="15">
    <source>
        <dbReference type="ARBA" id="ARBA00023134"/>
    </source>
</evidence>
<keyword evidence="20" id="KW-1185">Reference proteome</keyword>
<evidence type="ECO:0000256" key="5">
    <source>
        <dbReference type="ARBA" id="ARBA00022528"/>
    </source>
</evidence>
<evidence type="ECO:0000256" key="17">
    <source>
        <dbReference type="ARBA" id="ARBA00024013"/>
    </source>
</evidence>
<keyword evidence="14" id="KW-1133">Transmembrane helix</keyword>
<evidence type="ECO:0000259" key="18">
    <source>
        <dbReference type="Pfam" id="PF04548"/>
    </source>
</evidence>
<comment type="cofactor">
    <cofactor evidence="1">
        <name>Mg(2+)</name>
        <dbReference type="ChEBI" id="CHEBI:18420"/>
    </cofactor>
</comment>
<gene>
    <name evidence="19" type="ORF">Bpfe_029832</name>
</gene>
<feature type="domain" description="AIG1-type G" evidence="18">
    <location>
        <begin position="36"/>
        <end position="194"/>
    </location>
</feature>
<comment type="caution">
    <text evidence="19">The sequence shown here is derived from an EMBL/GenBank/DDBJ whole genome shotgun (WGS) entry which is preliminary data.</text>
</comment>
<keyword evidence="16" id="KW-0472">Membrane</keyword>
<dbReference type="Gene3D" id="3.40.50.300">
    <property type="entry name" value="P-loop containing nucleotide triphosphate hydrolases"/>
    <property type="match status" value="1"/>
</dbReference>
<evidence type="ECO:0000256" key="11">
    <source>
        <dbReference type="ARBA" id="ARBA00022805"/>
    </source>
</evidence>
<dbReference type="Pfam" id="PF04548">
    <property type="entry name" value="AIG1"/>
    <property type="match status" value="1"/>
</dbReference>
<evidence type="ECO:0000256" key="12">
    <source>
        <dbReference type="ARBA" id="ARBA00022842"/>
    </source>
</evidence>
<sequence>IKMAAVPYENKTVILFLGRSGNGKTSCVQTLNDKVNTDLLLVECPDVGDTEGDLQKDMDTLLKDTEKLVQYLSSKYGGIVALVFVLKYGVRFTKQEKDAVSVVKSVFGDSVFRDRGIIAFSCGDVFDLDYGDTPDKAERFMDWCREQKGDLEKLFQEVNYRCVLLNNKTKTKEQNYSQVKLISEFVDSMRQQCKPIETLHLIDTLITPDQHKDSDDRGESRVDLYGLIIDRCVNIVTYFRTNLIDPGFRLLRSRLFLVNPLPRLCPQLSQNGDVLVDMRPENNEDAEYVLLDLTPSSTDTIDVEMIEIGGEDVSS</sequence>
<dbReference type="Proteomes" id="UP001233172">
    <property type="component" value="Unassembled WGS sequence"/>
</dbReference>